<evidence type="ECO:0000256" key="12">
    <source>
        <dbReference type="ARBA" id="ARBA00023136"/>
    </source>
</evidence>
<name>A0A1B2J9W6_PICPA</name>
<feature type="transmembrane region" description="Helical" evidence="15">
    <location>
        <begin position="88"/>
        <end position="112"/>
    </location>
</feature>
<dbReference type="CDD" id="cd16702">
    <property type="entry name" value="RING_CH-C4HC3_MARCH6"/>
    <property type="match status" value="1"/>
</dbReference>
<evidence type="ECO:0000256" key="8">
    <source>
        <dbReference type="ARBA" id="ARBA00022771"/>
    </source>
</evidence>
<sequence>MEEATCRICRTEATEDDPLYHPCACRGSIKYIHQNCLEEWLKYSSKNAQCDICHQKFSFRVVYDQDTPAHAPVRLILQQIRTSIDRKLFLLLVIISCIVCAILLFSYTTLVLRYSSFLLSFSFVHGIPTTTELLLGQSETPISLQEFFNTDPAGCIRKALVSSLLPGFLFLLALLILGPVIKLNHEWIIREASFLKMLHNRIGPVHSNERHAYVNQVHGMRIAGILQQLQEQRDANHGVLRQENVDALANNILGITGNEQLAEAMRLAIENVEQAEPNHEGNDIDDENEINLLNEQPRHVEEELPADEQDDVDVNEAAAVADQIDELNHDFRPFEIVQQPADQAADELAPPEPRAQDEPELDFNLGVPDEPEANNDLFEIMFSLHPALPPLILMAAVFIEPVLLTLLFMIPCLVSFAILDLLRPLGRVINSIPEAEMVTPLFIRQPGTEASGIRIFGHLIVGYSFFAIMVYLILRKIEKSCNPRTNPLRKFRQFYNIVFGWSCTFKVFTLLGIEQLLFPITCGFLMDFCIAPVVVDPRSTGTLLLSQNFTILNHSLHYMLYLWSIGSSYMFCFATFVGMCRSHILRPGVLFFIRTPDDPNVRLIHEALTRPFFLQLFRIFISLIVYTIFILAGIGSVTWFFGLFTPLLPIVIPTVLPAGILRFYMSPLWIVPALLQGKKHKDLVILYWKKAYTISAARVRLSSFILNNPVPEERGRVVYRHFYHRLTASPDYTKPMSVKQAMQHFQETPSVNAIFVPDGNYVRVPDDDAVSRKYLKRLFVAVTKDDNLLEPLKKENTAEDNSHETTFDSDSETMEITTHCVVYRPPHFKARYITFLFLIGFFAISLFVSGIVLSDLLGRLIVLPISLLWIHSENIFSPRINFLFSFIGYQAWLQIFELYQKEDDTFTGLVSLLRQITENLRRVLDTISGKVLVVMVGTIHILITLISIGLPLMTQNSAVVENFDMFLKDPNDQLNPRGPLSNLYKEVDPTLSAFPFGLEILGPSSLVTIVSIVGISTCNLVPYKDGSMKQWALLIVYCISNALTGFLLNKARGSQTILETVNIYGWSFFAHYVAFATYFTSIAALGYFKTIDEQVKENYYTSRKELKNLDP</sequence>
<evidence type="ECO:0000256" key="5">
    <source>
        <dbReference type="ARBA" id="ARBA00022679"/>
    </source>
</evidence>
<feature type="domain" description="RING-type" evidence="16">
    <location>
        <begin position="6"/>
        <end position="54"/>
    </location>
</feature>
<evidence type="ECO:0000256" key="7">
    <source>
        <dbReference type="ARBA" id="ARBA00022723"/>
    </source>
</evidence>
<dbReference type="EMBL" id="CP014584">
    <property type="protein sequence ID" value="ANZ74790.1"/>
    <property type="molecule type" value="Genomic_DNA"/>
</dbReference>
<dbReference type="PANTHER" id="PTHR13145">
    <property type="entry name" value="SSM4 PROTEIN"/>
    <property type="match status" value="1"/>
</dbReference>
<evidence type="ECO:0000256" key="6">
    <source>
        <dbReference type="ARBA" id="ARBA00022692"/>
    </source>
</evidence>
<feature type="transmembrane region" description="Helical" evidence="15">
    <location>
        <begin position="619"/>
        <end position="641"/>
    </location>
</feature>
<dbReference type="GO" id="GO:0036503">
    <property type="term" value="P:ERAD pathway"/>
    <property type="evidence" value="ECO:0007669"/>
    <property type="project" value="TreeGrafter"/>
</dbReference>
<keyword evidence="6 15" id="KW-0812">Transmembrane</keyword>
<evidence type="ECO:0000256" key="2">
    <source>
        <dbReference type="ARBA" id="ARBA00004141"/>
    </source>
</evidence>
<dbReference type="GO" id="GO:0008270">
    <property type="term" value="F:zinc ion binding"/>
    <property type="evidence" value="ECO:0007669"/>
    <property type="project" value="UniProtKB-KW"/>
</dbReference>
<dbReference type="OrthoDB" id="1108038at2759"/>
<keyword evidence="8 13" id="KW-0863">Zinc-finger</keyword>
<evidence type="ECO:0000256" key="4">
    <source>
        <dbReference type="ARBA" id="ARBA00012483"/>
    </source>
</evidence>
<dbReference type="Proteomes" id="UP000094565">
    <property type="component" value="Chromosome 1"/>
</dbReference>
<protein>
    <recommendedName>
        <fullName evidence="4">RING-type E3 ubiquitin transferase</fullName>
        <ecNumber evidence="4">2.3.2.27</ecNumber>
    </recommendedName>
</protein>
<evidence type="ECO:0000256" key="14">
    <source>
        <dbReference type="SAM" id="MobiDB-lite"/>
    </source>
</evidence>
<keyword evidence="9" id="KW-0833">Ubl conjugation pathway</keyword>
<evidence type="ECO:0000256" key="11">
    <source>
        <dbReference type="ARBA" id="ARBA00022989"/>
    </source>
</evidence>
<comment type="pathway">
    <text evidence="3">Protein modification; protein ubiquitination.</text>
</comment>
<evidence type="ECO:0000256" key="13">
    <source>
        <dbReference type="PROSITE-ProRule" id="PRU00175"/>
    </source>
</evidence>
<feature type="transmembrane region" description="Helical" evidence="15">
    <location>
        <begin position="1068"/>
        <end position="1088"/>
    </location>
</feature>
<feature type="transmembrane region" description="Helical" evidence="15">
    <location>
        <begin position="159"/>
        <end position="181"/>
    </location>
</feature>
<evidence type="ECO:0000313" key="19">
    <source>
        <dbReference type="Proteomes" id="UP000094565"/>
    </source>
</evidence>
<dbReference type="SMART" id="SM00744">
    <property type="entry name" value="RINGv"/>
    <property type="match status" value="1"/>
</dbReference>
<dbReference type="PROSITE" id="PS50089">
    <property type="entry name" value="ZF_RING_2"/>
    <property type="match status" value="1"/>
</dbReference>
<feature type="transmembrane region" description="Helical" evidence="15">
    <location>
        <begin position="494"/>
        <end position="518"/>
    </location>
</feature>
<feature type="transmembrane region" description="Helical" evidence="15">
    <location>
        <begin position="1000"/>
        <end position="1019"/>
    </location>
</feature>
<dbReference type="Gene3D" id="3.30.40.10">
    <property type="entry name" value="Zinc/RING finger domain, C3HC4 (zinc finger)"/>
    <property type="match status" value="1"/>
</dbReference>
<feature type="transmembrane region" description="Helical" evidence="15">
    <location>
        <begin position="455"/>
        <end position="474"/>
    </location>
</feature>
<keyword evidence="10" id="KW-0862">Zinc</keyword>
<evidence type="ECO:0000259" key="16">
    <source>
        <dbReference type="PROSITE" id="PS50089"/>
    </source>
</evidence>
<evidence type="ECO:0000256" key="15">
    <source>
        <dbReference type="SAM" id="Phobius"/>
    </source>
</evidence>
<dbReference type="PANTHER" id="PTHR13145:SF0">
    <property type="entry name" value="E3 UBIQUITIN-PROTEIN LIGASE MARCHF6"/>
    <property type="match status" value="1"/>
</dbReference>
<gene>
    <name evidence="18" type="primary">SSM4</name>
    <name evidence="18" type="ORF">ATY40_BA7500574</name>
</gene>
<feature type="transmembrane region" description="Helical" evidence="15">
    <location>
        <begin position="832"/>
        <end position="851"/>
    </location>
</feature>
<dbReference type="SUPFAM" id="SSF57850">
    <property type="entry name" value="RING/U-box"/>
    <property type="match status" value="1"/>
</dbReference>
<feature type="transmembrane region" description="Helical" evidence="15">
    <location>
        <begin position="391"/>
        <end position="418"/>
    </location>
</feature>
<dbReference type="InterPro" id="IPR001841">
    <property type="entry name" value="Znf_RING"/>
</dbReference>
<dbReference type="AlphaFoldDB" id="A0A1B2J9W6"/>
<accession>A0A1B2J9W6</accession>
<feature type="transmembrane region" description="Helical" evidence="15">
    <location>
        <begin position="647"/>
        <end position="671"/>
    </location>
</feature>
<dbReference type="EC" id="2.3.2.27" evidence="4"/>
<evidence type="ECO:0000256" key="9">
    <source>
        <dbReference type="ARBA" id="ARBA00022786"/>
    </source>
</evidence>
<evidence type="ECO:0000256" key="1">
    <source>
        <dbReference type="ARBA" id="ARBA00000900"/>
    </source>
</evidence>
<evidence type="ECO:0000313" key="18">
    <source>
        <dbReference type="EMBL" id="ANZ74790.1"/>
    </source>
</evidence>
<evidence type="ECO:0000259" key="17">
    <source>
        <dbReference type="PROSITE" id="PS51292"/>
    </source>
</evidence>
<organism evidence="18 19">
    <name type="scientific">Komagataella pastoris</name>
    <name type="common">Yeast</name>
    <name type="synonym">Pichia pastoris</name>
    <dbReference type="NCBI Taxonomy" id="4922"/>
    <lineage>
        <taxon>Eukaryota</taxon>
        <taxon>Fungi</taxon>
        <taxon>Dikarya</taxon>
        <taxon>Ascomycota</taxon>
        <taxon>Saccharomycotina</taxon>
        <taxon>Pichiomycetes</taxon>
        <taxon>Pichiales</taxon>
        <taxon>Pichiaceae</taxon>
        <taxon>Komagataella</taxon>
    </lineage>
</organism>
<dbReference type="GO" id="GO:0061630">
    <property type="term" value="F:ubiquitin protein ligase activity"/>
    <property type="evidence" value="ECO:0007669"/>
    <property type="project" value="UniProtKB-EC"/>
</dbReference>
<feature type="transmembrane region" description="Helical" evidence="15">
    <location>
        <begin position="1031"/>
        <end position="1048"/>
    </location>
</feature>
<keyword evidence="19" id="KW-1185">Reference proteome</keyword>
<proteinExistence type="predicted"/>
<feature type="domain" description="RING-CH-type" evidence="17">
    <location>
        <begin position="1"/>
        <end position="60"/>
    </location>
</feature>
<dbReference type="InterPro" id="IPR011016">
    <property type="entry name" value="Znf_RING-CH"/>
</dbReference>
<evidence type="ECO:0000256" key="10">
    <source>
        <dbReference type="ARBA" id="ARBA00022833"/>
    </source>
</evidence>
<feature type="transmembrane region" description="Helical" evidence="15">
    <location>
        <begin position="931"/>
        <end position="953"/>
    </location>
</feature>
<keyword evidence="7" id="KW-0479">Metal-binding</keyword>
<keyword evidence="11 15" id="KW-1133">Transmembrane helix</keyword>
<keyword evidence="12 15" id="KW-0472">Membrane</keyword>
<feature type="transmembrane region" description="Helical" evidence="15">
    <location>
        <begin position="558"/>
        <end position="577"/>
    </location>
</feature>
<comment type="subcellular location">
    <subcellularLocation>
        <location evidence="2">Membrane</location>
        <topology evidence="2">Multi-pass membrane protein</topology>
    </subcellularLocation>
</comment>
<dbReference type="Pfam" id="PF12906">
    <property type="entry name" value="RINGv"/>
    <property type="match status" value="1"/>
</dbReference>
<evidence type="ECO:0000256" key="3">
    <source>
        <dbReference type="ARBA" id="ARBA00004906"/>
    </source>
</evidence>
<comment type="catalytic activity">
    <reaction evidence="1">
        <text>S-ubiquitinyl-[E2 ubiquitin-conjugating enzyme]-L-cysteine + [acceptor protein]-L-lysine = [E2 ubiquitin-conjugating enzyme]-L-cysteine + N(6)-ubiquitinyl-[acceptor protein]-L-lysine.</text>
        <dbReference type="EC" id="2.3.2.27"/>
    </reaction>
</comment>
<dbReference type="GO" id="GO:0005789">
    <property type="term" value="C:endoplasmic reticulum membrane"/>
    <property type="evidence" value="ECO:0007669"/>
    <property type="project" value="TreeGrafter"/>
</dbReference>
<reference evidence="18 19" key="1">
    <citation type="submission" date="2016-02" db="EMBL/GenBank/DDBJ databases">
        <title>Comparative genomic and transcriptomic foundation for Pichia pastoris.</title>
        <authorList>
            <person name="Love K.R."/>
            <person name="Shah K.A."/>
            <person name="Whittaker C.A."/>
            <person name="Wu J."/>
            <person name="Bartlett M.C."/>
            <person name="Ma D."/>
            <person name="Leeson R.L."/>
            <person name="Priest M."/>
            <person name="Young S.K."/>
            <person name="Love J.C."/>
        </authorList>
    </citation>
    <scope>NUCLEOTIDE SEQUENCE [LARGE SCALE GENOMIC DNA]</scope>
    <source>
        <strain evidence="18 19">ATCC 28485</strain>
    </source>
</reference>
<dbReference type="PROSITE" id="PS51292">
    <property type="entry name" value="ZF_RING_CH"/>
    <property type="match status" value="1"/>
</dbReference>
<dbReference type="InterPro" id="IPR013083">
    <property type="entry name" value="Znf_RING/FYVE/PHD"/>
</dbReference>
<keyword evidence="5" id="KW-0808">Transferase</keyword>
<feature type="region of interest" description="Disordered" evidence="14">
    <location>
        <begin position="342"/>
        <end position="368"/>
    </location>
</feature>